<evidence type="ECO:0000256" key="1">
    <source>
        <dbReference type="ARBA" id="ARBA00022630"/>
    </source>
</evidence>
<keyword evidence="2" id="KW-0560">Oxidoreductase</keyword>
<feature type="domain" description="FAD/NAD(P)-binding" evidence="4">
    <location>
        <begin position="6"/>
        <end position="298"/>
    </location>
</feature>
<dbReference type="RefSeq" id="WP_082724153.1">
    <property type="nucleotide sequence ID" value="NZ_FNSN01000003.1"/>
</dbReference>
<gene>
    <name evidence="5" type="ORF">SAMN04489745_3019</name>
</gene>
<keyword evidence="6" id="KW-1185">Reference proteome</keyword>
<sequence>MTTTPYDVAVIGGGPAGLGAAIALGRSRRSVLVIDAGEPRNAPAQGAHNVLGLEGIAPAELLSRGRSEASGYGVAFLNGAVRTAAPDDGGFRLTVDAADRQDATEIRARRLILATGLVDVLPEVPGVREGWGHSVLHCPYCHGWEVRDRRIGILASDARAAHQALLFHQLSDRVTILPGWTSPADGTPGAEWEPGEDAALLAALGVPVASAPVTALKLDGTQVRRAILADGTSLELDAVAVAPSFVARTEIYEQLGGDPEEHPMGRFIPADPTGRTPVTGVWAAGNAQNLMAMVSASAAAGVQAGAAVNADLALEDAERLQDVA</sequence>
<dbReference type="AlphaFoldDB" id="A0A1H4SZU8"/>
<name>A0A1H4SZU8_9MICC</name>
<dbReference type="SUPFAM" id="SSF51905">
    <property type="entry name" value="FAD/NAD(P)-binding domain"/>
    <property type="match status" value="1"/>
</dbReference>
<evidence type="ECO:0000313" key="6">
    <source>
        <dbReference type="Proteomes" id="UP000182652"/>
    </source>
</evidence>
<dbReference type="PANTHER" id="PTHR48105">
    <property type="entry name" value="THIOREDOXIN REDUCTASE 1-RELATED-RELATED"/>
    <property type="match status" value="1"/>
</dbReference>
<dbReference type="GO" id="GO:0004791">
    <property type="term" value="F:thioredoxin-disulfide reductase (NADPH) activity"/>
    <property type="evidence" value="ECO:0007669"/>
    <property type="project" value="UniProtKB-EC"/>
</dbReference>
<reference evidence="5 6" key="1">
    <citation type="submission" date="2016-10" db="EMBL/GenBank/DDBJ databases">
        <authorList>
            <person name="de Groot N.N."/>
        </authorList>
    </citation>
    <scope>NUCLEOTIDE SEQUENCE [LARGE SCALE GENOMIC DNA]</scope>
    <source>
        <strain evidence="5 6">DSM 10495</strain>
    </source>
</reference>
<protein>
    <submittedName>
        <fullName evidence="5">Thioredoxin reductase</fullName>
    </submittedName>
</protein>
<dbReference type="Pfam" id="PF07992">
    <property type="entry name" value="Pyr_redox_2"/>
    <property type="match status" value="1"/>
</dbReference>
<dbReference type="STRING" id="156980.SAMN04489745_3019"/>
<dbReference type="InterPro" id="IPR050097">
    <property type="entry name" value="Ferredoxin-NADP_redctase_2"/>
</dbReference>
<dbReference type="InterPro" id="IPR023753">
    <property type="entry name" value="FAD/NAD-binding_dom"/>
</dbReference>
<dbReference type="Gene3D" id="3.50.50.60">
    <property type="entry name" value="FAD/NAD(P)-binding domain"/>
    <property type="match status" value="2"/>
</dbReference>
<keyword evidence="1" id="KW-0285">Flavoprotein</keyword>
<dbReference type="PRINTS" id="PR00469">
    <property type="entry name" value="PNDRDTASEII"/>
</dbReference>
<evidence type="ECO:0000256" key="3">
    <source>
        <dbReference type="ARBA" id="ARBA00048132"/>
    </source>
</evidence>
<accession>A0A1H4SZU8</accession>
<dbReference type="InterPro" id="IPR036188">
    <property type="entry name" value="FAD/NAD-bd_sf"/>
</dbReference>
<comment type="catalytic activity">
    <reaction evidence="3">
        <text>[thioredoxin]-dithiol + NADP(+) = [thioredoxin]-disulfide + NADPH + H(+)</text>
        <dbReference type="Rhea" id="RHEA:20345"/>
        <dbReference type="Rhea" id="RHEA-COMP:10698"/>
        <dbReference type="Rhea" id="RHEA-COMP:10700"/>
        <dbReference type="ChEBI" id="CHEBI:15378"/>
        <dbReference type="ChEBI" id="CHEBI:29950"/>
        <dbReference type="ChEBI" id="CHEBI:50058"/>
        <dbReference type="ChEBI" id="CHEBI:57783"/>
        <dbReference type="ChEBI" id="CHEBI:58349"/>
        <dbReference type="EC" id="1.8.1.9"/>
    </reaction>
</comment>
<organism evidence="5 6">
    <name type="scientific">Arthrobacter woluwensis</name>
    <dbReference type="NCBI Taxonomy" id="156980"/>
    <lineage>
        <taxon>Bacteria</taxon>
        <taxon>Bacillati</taxon>
        <taxon>Actinomycetota</taxon>
        <taxon>Actinomycetes</taxon>
        <taxon>Micrococcales</taxon>
        <taxon>Micrococcaceae</taxon>
        <taxon>Arthrobacter</taxon>
    </lineage>
</organism>
<evidence type="ECO:0000256" key="2">
    <source>
        <dbReference type="ARBA" id="ARBA00023002"/>
    </source>
</evidence>
<proteinExistence type="predicted"/>
<evidence type="ECO:0000259" key="4">
    <source>
        <dbReference type="Pfam" id="PF07992"/>
    </source>
</evidence>
<dbReference type="EMBL" id="FNSN01000003">
    <property type="protein sequence ID" value="SEC49697.1"/>
    <property type="molecule type" value="Genomic_DNA"/>
</dbReference>
<dbReference type="PRINTS" id="PR00368">
    <property type="entry name" value="FADPNR"/>
</dbReference>
<dbReference type="Proteomes" id="UP000182652">
    <property type="component" value="Unassembled WGS sequence"/>
</dbReference>
<evidence type="ECO:0000313" key="5">
    <source>
        <dbReference type="EMBL" id="SEC49697.1"/>
    </source>
</evidence>